<accession>A0A5C3QKJ6</accession>
<organism evidence="2 3">
    <name type="scientific">Pterulicium gracile</name>
    <dbReference type="NCBI Taxonomy" id="1884261"/>
    <lineage>
        <taxon>Eukaryota</taxon>
        <taxon>Fungi</taxon>
        <taxon>Dikarya</taxon>
        <taxon>Basidiomycota</taxon>
        <taxon>Agaricomycotina</taxon>
        <taxon>Agaricomycetes</taxon>
        <taxon>Agaricomycetidae</taxon>
        <taxon>Agaricales</taxon>
        <taxon>Pleurotineae</taxon>
        <taxon>Pterulaceae</taxon>
        <taxon>Pterulicium</taxon>
    </lineage>
</organism>
<sequence length="134" mass="15200">MSPWQTSRKTAFLLGCVQFFAVGLPLGLLMWYGLAALELSFGNRARLWPVPRWEVPRFTWRLPATLTDSRRPLLADYLMLGLYRKLFSHAHAQTARYSSLITGPPPYSPSVLHRVFAGRGLTTYLSSFLAVDIK</sequence>
<keyword evidence="1" id="KW-0812">Transmembrane</keyword>
<feature type="transmembrane region" description="Helical" evidence="1">
    <location>
        <begin position="12"/>
        <end position="34"/>
    </location>
</feature>
<evidence type="ECO:0000256" key="1">
    <source>
        <dbReference type="SAM" id="Phobius"/>
    </source>
</evidence>
<dbReference type="Proteomes" id="UP000305067">
    <property type="component" value="Unassembled WGS sequence"/>
</dbReference>
<keyword evidence="1" id="KW-0472">Membrane</keyword>
<evidence type="ECO:0000313" key="3">
    <source>
        <dbReference type="Proteomes" id="UP000305067"/>
    </source>
</evidence>
<dbReference type="AlphaFoldDB" id="A0A5C3QKJ6"/>
<gene>
    <name evidence="2" type="ORF">BDV98DRAFT_48628</name>
</gene>
<keyword evidence="3" id="KW-1185">Reference proteome</keyword>
<protein>
    <submittedName>
        <fullName evidence="2">Uncharacterized protein</fullName>
    </submittedName>
</protein>
<dbReference type="EMBL" id="ML178823">
    <property type="protein sequence ID" value="TFL02037.1"/>
    <property type="molecule type" value="Genomic_DNA"/>
</dbReference>
<keyword evidence="1" id="KW-1133">Transmembrane helix</keyword>
<proteinExistence type="predicted"/>
<evidence type="ECO:0000313" key="2">
    <source>
        <dbReference type="EMBL" id="TFL02037.1"/>
    </source>
</evidence>
<name>A0A5C3QKJ6_9AGAR</name>
<reference evidence="2 3" key="1">
    <citation type="journal article" date="2019" name="Nat. Ecol. Evol.">
        <title>Megaphylogeny resolves global patterns of mushroom evolution.</title>
        <authorList>
            <person name="Varga T."/>
            <person name="Krizsan K."/>
            <person name="Foldi C."/>
            <person name="Dima B."/>
            <person name="Sanchez-Garcia M."/>
            <person name="Sanchez-Ramirez S."/>
            <person name="Szollosi G.J."/>
            <person name="Szarkandi J.G."/>
            <person name="Papp V."/>
            <person name="Albert L."/>
            <person name="Andreopoulos W."/>
            <person name="Angelini C."/>
            <person name="Antonin V."/>
            <person name="Barry K.W."/>
            <person name="Bougher N.L."/>
            <person name="Buchanan P."/>
            <person name="Buyck B."/>
            <person name="Bense V."/>
            <person name="Catcheside P."/>
            <person name="Chovatia M."/>
            <person name="Cooper J."/>
            <person name="Damon W."/>
            <person name="Desjardin D."/>
            <person name="Finy P."/>
            <person name="Geml J."/>
            <person name="Haridas S."/>
            <person name="Hughes K."/>
            <person name="Justo A."/>
            <person name="Karasinski D."/>
            <person name="Kautmanova I."/>
            <person name="Kiss B."/>
            <person name="Kocsube S."/>
            <person name="Kotiranta H."/>
            <person name="LaButti K.M."/>
            <person name="Lechner B.E."/>
            <person name="Liimatainen K."/>
            <person name="Lipzen A."/>
            <person name="Lukacs Z."/>
            <person name="Mihaltcheva S."/>
            <person name="Morgado L.N."/>
            <person name="Niskanen T."/>
            <person name="Noordeloos M.E."/>
            <person name="Ohm R.A."/>
            <person name="Ortiz-Santana B."/>
            <person name="Ovrebo C."/>
            <person name="Racz N."/>
            <person name="Riley R."/>
            <person name="Savchenko A."/>
            <person name="Shiryaev A."/>
            <person name="Soop K."/>
            <person name="Spirin V."/>
            <person name="Szebenyi C."/>
            <person name="Tomsovsky M."/>
            <person name="Tulloss R.E."/>
            <person name="Uehling J."/>
            <person name="Grigoriev I.V."/>
            <person name="Vagvolgyi C."/>
            <person name="Papp T."/>
            <person name="Martin F.M."/>
            <person name="Miettinen O."/>
            <person name="Hibbett D.S."/>
            <person name="Nagy L.G."/>
        </authorList>
    </citation>
    <scope>NUCLEOTIDE SEQUENCE [LARGE SCALE GENOMIC DNA]</scope>
    <source>
        <strain evidence="2 3">CBS 309.79</strain>
    </source>
</reference>